<evidence type="ECO:0000256" key="4">
    <source>
        <dbReference type="SAM" id="Phobius"/>
    </source>
</evidence>
<evidence type="ECO:0000256" key="1">
    <source>
        <dbReference type="ARBA" id="ARBA00004167"/>
    </source>
</evidence>
<name>A0A8T0B5C4_SILME</name>
<keyword evidence="2 4" id="KW-0472">Membrane</keyword>
<protein>
    <recommendedName>
        <fullName evidence="6">Ig-like domain-containing protein</fullName>
    </recommendedName>
</protein>
<dbReference type="PANTHER" id="PTHR46484">
    <property type="entry name" value="SI:CH211-171H4.5-RELATED"/>
    <property type="match status" value="1"/>
</dbReference>
<dbReference type="InterPro" id="IPR003599">
    <property type="entry name" value="Ig_sub"/>
</dbReference>
<dbReference type="OrthoDB" id="5843397at2759"/>
<comment type="caution">
    <text evidence="7">The sequence shown here is derived from an EMBL/GenBank/DDBJ whole genome shotgun (WGS) entry which is preliminary data.</text>
</comment>
<keyword evidence="5" id="KW-0732">Signal</keyword>
<sequence length="506" mass="55932">MQISCLLCVYAIWLKVSPAVSESWNAEVPLTVNGLAGSCVVIPCLFKYPGAERKTSHFKGIWYMNSYETVFHTETSKISSTFQQRTSLLGDLGHRNCSLKINPLRSSDSGPFTFRIEIEDFDKFTFGHNKVSVSIKDSPDQPTLSISEEMSSGKKVTITCLVFHSCPSDPPKITWSHKGLTSSQSLKQTNGEWKIISSLSFTPSKSDHQKHLTCTAEFLGGKKSSSMETLKVKYAPENVAVVSDYSVVEGSDLNMTCTSESNPASHTYHWFTEGGTLLSEKHTFTLKNVSRHIGSIYCRAINTEGQADSRPIQLNVLFPPEFKVGSSCTVDITGVTCLCIVDSHPASEIKLWGADPSSELRRTHEEKHGSLTIVTLQGALGISDIVHCGATNSQGNYTLTLQVPYSLIHNIKVYISIAVVALIVIIIGLSVWITKQCRRNAPEVTPQPKMEVNATSLSEPQRKFKDVSPSCYGSQHVYGNMVSEGPYEEEYPYEYDNDYEATYANV</sequence>
<dbReference type="GO" id="GO:0016020">
    <property type="term" value="C:membrane"/>
    <property type="evidence" value="ECO:0007669"/>
    <property type="project" value="UniProtKB-SubCell"/>
</dbReference>
<feature type="transmembrane region" description="Helical" evidence="4">
    <location>
        <begin position="413"/>
        <end position="433"/>
    </location>
</feature>
<keyword evidence="8" id="KW-1185">Reference proteome</keyword>
<dbReference type="Pfam" id="PF08205">
    <property type="entry name" value="C2-set_2"/>
    <property type="match status" value="1"/>
</dbReference>
<evidence type="ECO:0000256" key="2">
    <source>
        <dbReference type="ARBA" id="ARBA00023136"/>
    </source>
</evidence>
<feature type="domain" description="Ig-like" evidence="6">
    <location>
        <begin position="236"/>
        <end position="313"/>
    </location>
</feature>
<evidence type="ECO:0000256" key="3">
    <source>
        <dbReference type="ARBA" id="ARBA00023157"/>
    </source>
</evidence>
<evidence type="ECO:0000313" key="7">
    <source>
        <dbReference type="EMBL" id="KAF7700233.1"/>
    </source>
</evidence>
<accession>A0A8T0B5C4</accession>
<dbReference type="InterPro" id="IPR056386">
    <property type="entry name" value="Ig_CD22"/>
</dbReference>
<keyword evidence="4" id="KW-1133">Transmembrane helix</keyword>
<gene>
    <name evidence="7" type="ORF">HF521_003191</name>
</gene>
<dbReference type="EMBL" id="JABFDY010000012">
    <property type="protein sequence ID" value="KAF7700233.1"/>
    <property type="molecule type" value="Genomic_DNA"/>
</dbReference>
<comment type="subcellular location">
    <subcellularLocation>
        <location evidence="1">Membrane</location>
        <topology evidence="1">Single-pass membrane protein</topology>
    </subcellularLocation>
</comment>
<feature type="chain" id="PRO_5035831885" description="Ig-like domain-containing protein" evidence="5">
    <location>
        <begin position="22"/>
        <end position="506"/>
    </location>
</feature>
<dbReference type="PANTHER" id="PTHR46484:SF1">
    <property type="entry name" value="SCHWANN CELL MYELIN PROTEIN-RELATED"/>
    <property type="match status" value="1"/>
</dbReference>
<dbReference type="Proteomes" id="UP000606274">
    <property type="component" value="Unassembled WGS sequence"/>
</dbReference>
<keyword evidence="4" id="KW-0812">Transmembrane</keyword>
<evidence type="ECO:0000313" key="8">
    <source>
        <dbReference type="Proteomes" id="UP000606274"/>
    </source>
</evidence>
<dbReference type="InterPro" id="IPR013162">
    <property type="entry name" value="CD80_C2-set"/>
</dbReference>
<reference evidence="7" key="1">
    <citation type="submission" date="2020-08" db="EMBL/GenBank/DDBJ databases">
        <title>Chromosome-level assembly of Southern catfish (Silurus meridionalis) provides insights into visual adaptation to the nocturnal and benthic lifestyles.</title>
        <authorList>
            <person name="Zhang Y."/>
            <person name="Wang D."/>
            <person name="Peng Z."/>
        </authorList>
    </citation>
    <scope>NUCLEOTIDE SEQUENCE</scope>
    <source>
        <strain evidence="7">SWU-2019-XX</strain>
        <tissue evidence="7">Muscle</tissue>
    </source>
</reference>
<dbReference type="InterPro" id="IPR013783">
    <property type="entry name" value="Ig-like_fold"/>
</dbReference>
<dbReference type="Pfam" id="PF13895">
    <property type="entry name" value="Ig_2"/>
    <property type="match status" value="1"/>
</dbReference>
<proteinExistence type="predicted"/>
<dbReference type="InterPro" id="IPR007110">
    <property type="entry name" value="Ig-like_dom"/>
</dbReference>
<evidence type="ECO:0000256" key="5">
    <source>
        <dbReference type="SAM" id="SignalP"/>
    </source>
</evidence>
<dbReference type="AlphaFoldDB" id="A0A8T0B5C4"/>
<dbReference type="SMART" id="SM00409">
    <property type="entry name" value="IG"/>
    <property type="match status" value="3"/>
</dbReference>
<dbReference type="Pfam" id="PF24518">
    <property type="entry name" value="Ig_CD22"/>
    <property type="match status" value="1"/>
</dbReference>
<feature type="signal peptide" evidence="5">
    <location>
        <begin position="1"/>
        <end position="21"/>
    </location>
</feature>
<dbReference type="SUPFAM" id="SSF48726">
    <property type="entry name" value="Immunoglobulin"/>
    <property type="match status" value="3"/>
</dbReference>
<dbReference type="InterPro" id="IPR036179">
    <property type="entry name" value="Ig-like_dom_sf"/>
</dbReference>
<evidence type="ECO:0000259" key="6">
    <source>
        <dbReference type="PROSITE" id="PS50835"/>
    </source>
</evidence>
<dbReference type="Gene3D" id="2.60.40.10">
    <property type="entry name" value="Immunoglobulins"/>
    <property type="match status" value="3"/>
</dbReference>
<feature type="domain" description="Ig-like" evidence="6">
    <location>
        <begin position="142"/>
        <end position="231"/>
    </location>
</feature>
<organism evidence="7 8">
    <name type="scientific">Silurus meridionalis</name>
    <name type="common">Southern catfish</name>
    <name type="synonym">Silurus soldatovi meridionalis</name>
    <dbReference type="NCBI Taxonomy" id="175797"/>
    <lineage>
        <taxon>Eukaryota</taxon>
        <taxon>Metazoa</taxon>
        <taxon>Chordata</taxon>
        <taxon>Craniata</taxon>
        <taxon>Vertebrata</taxon>
        <taxon>Euteleostomi</taxon>
        <taxon>Actinopterygii</taxon>
        <taxon>Neopterygii</taxon>
        <taxon>Teleostei</taxon>
        <taxon>Ostariophysi</taxon>
        <taxon>Siluriformes</taxon>
        <taxon>Siluridae</taxon>
        <taxon>Silurus</taxon>
    </lineage>
</organism>
<keyword evidence="3" id="KW-1015">Disulfide bond</keyword>
<dbReference type="PROSITE" id="PS50835">
    <property type="entry name" value="IG_LIKE"/>
    <property type="match status" value="2"/>
</dbReference>